<evidence type="ECO:0000313" key="2">
    <source>
        <dbReference type="EMBL" id="CAK3830049.1"/>
    </source>
</evidence>
<protein>
    <submittedName>
        <fullName evidence="2">Uncharacterized protein</fullName>
    </submittedName>
</protein>
<name>A0AAI9E7P8_9PEZI</name>
<dbReference type="EMBL" id="CAVMBE010000005">
    <property type="protein sequence ID" value="CAK3830049.1"/>
    <property type="molecule type" value="Genomic_DNA"/>
</dbReference>
<dbReference type="Proteomes" id="UP001296104">
    <property type="component" value="Unassembled WGS sequence"/>
</dbReference>
<dbReference type="AlphaFoldDB" id="A0AAI9E7P8"/>
<evidence type="ECO:0000313" key="3">
    <source>
        <dbReference type="Proteomes" id="UP001296104"/>
    </source>
</evidence>
<keyword evidence="1" id="KW-0812">Transmembrane</keyword>
<keyword evidence="1" id="KW-0472">Membrane</keyword>
<feature type="transmembrane region" description="Helical" evidence="1">
    <location>
        <begin position="97"/>
        <end position="117"/>
    </location>
</feature>
<keyword evidence="1" id="KW-1133">Transmembrane helix</keyword>
<evidence type="ECO:0000256" key="1">
    <source>
        <dbReference type="SAM" id="Phobius"/>
    </source>
</evidence>
<organism evidence="2 3">
    <name type="scientific">Lecanosticta acicola</name>
    <dbReference type="NCBI Taxonomy" id="111012"/>
    <lineage>
        <taxon>Eukaryota</taxon>
        <taxon>Fungi</taxon>
        <taxon>Dikarya</taxon>
        <taxon>Ascomycota</taxon>
        <taxon>Pezizomycotina</taxon>
        <taxon>Dothideomycetes</taxon>
        <taxon>Dothideomycetidae</taxon>
        <taxon>Mycosphaerellales</taxon>
        <taxon>Mycosphaerellaceae</taxon>
        <taxon>Lecanosticta</taxon>
    </lineage>
</organism>
<keyword evidence="3" id="KW-1185">Reference proteome</keyword>
<reference evidence="2" key="1">
    <citation type="submission" date="2023-11" db="EMBL/GenBank/DDBJ databases">
        <authorList>
            <person name="Alioto T."/>
            <person name="Alioto T."/>
            <person name="Gomez Garrido J."/>
        </authorList>
    </citation>
    <scope>NUCLEOTIDE SEQUENCE</scope>
</reference>
<sequence length="123" mass="13063">MASFNGTLPNCASPPASAKSDAGVAGAGILLAFIITAGLALILSTLIVFSEIRGHSYHNIPRKILSGLSDQMIVEGTAIQVVGLAQVNSMIPYHFFIIWMLSLLATTTNFATLLALVEDFKRD</sequence>
<feature type="transmembrane region" description="Helical" evidence="1">
    <location>
        <begin position="29"/>
        <end position="52"/>
    </location>
</feature>
<dbReference type="PANTHER" id="PTHR37577">
    <property type="entry name" value="INTEGRAL MEMBRANE PROTEIN"/>
    <property type="match status" value="1"/>
</dbReference>
<gene>
    <name evidence="2" type="ORF">LECACI_7A001326</name>
</gene>
<comment type="caution">
    <text evidence="2">The sequence shown here is derived from an EMBL/GenBank/DDBJ whole genome shotgun (WGS) entry which is preliminary data.</text>
</comment>
<proteinExistence type="predicted"/>
<accession>A0AAI9E7P8</accession>
<dbReference type="InterPro" id="IPR053018">
    <property type="entry name" value="Elsinochrome_Biosynth-Asso"/>
</dbReference>
<dbReference type="PANTHER" id="PTHR37577:SF1">
    <property type="entry name" value="INTEGRAL MEMBRANE PROTEIN"/>
    <property type="match status" value="1"/>
</dbReference>